<dbReference type="EMBL" id="JAALLS010000001">
    <property type="protein sequence ID" value="NGP86930.1"/>
    <property type="molecule type" value="Genomic_DNA"/>
</dbReference>
<dbReference type="Proteomes" id="UP000479132">
    <property type="component" value="Unassembled WGS sequence"/>
</dbReference>
<dbReference type="Pfam" id="PF02620">
    <property type="entry name" value="YceD"/>
    <property type="match status" value="1"/>
</dbReference>
<name>A0A6M1TE22_9BACT</name>
<dbReference type="AlphaFoldDB" id="A0A6M1TE22"/>
<comment type="caution">
    <text evidence="2">The sequence shown here is derived from an EMBL/GenBank/DDBJ whole genome shotgun (WGS) entry which is preliminary data.</text>
</comment>
<feature type="compositionally biased region" description="Acidic residues" evidence="1">
    <location>
        <begin position="148"/>
        <end position="158"/>
    </location>
</feature>
<feature type="region of interest" description="Disordered" evidence="1">
    <location>
        <begin position="130"/>
        <end position="158"/>
    </location>
</feature>
<evidence type="ECO:0000313" key="3">
    <source>
        <dbReference type="Proteomes" id="UP000479132"/>
    </source>
</evidence>
<evidence type="ECO:0000256" key="1">
    <source>
        <dbReference type="SAM" id="MobiDB-lite"/>
    </source>
</evidence>
<accession>A0A6M1TE22</accession>
<organism evidence="2 3">
    <name type="scientific">Fodinibius halophilus</name>
    <dbReference type="NCBI Taxonomy" id="1736908"/>
    <lineage>
        <taxon>Bacteria</taxon>
        <taxon>Pseudomonadati</taxon>
        <taxon>Balneolota</taxon>
        <taxon>Balneolia</taxon>
        <taxon>Balneolales</taxon>
        <taxon>Balneolaceae</taxon>
        <taxon>Fodinibius</taxon>
    </lineage>
</organism>
<reference evidence="2 3" key="1">
    <citation type="submission" date="2020-02" db="EMBL/GenBank/DDBJ databases">
        <title>Aliifodinibius halophilus 2W32, complete genome.</title>
        <authorList>
            <person name="Li Y."/>
            <person name="Wu S."/>
        </authorList>
    </citation>
    <scope>NUCLEOTIDE SEQUENCE [LARGE SCALE GENOMIC DNA]</scope>
    <source>
        <strain evidence="2 3">2W32</strain>
    </source>
</reference>
<dbReference type="RefSeq" id="WP_165265199.1">
    <property type="nucleotide sequence ID" value="NZ_JAALLS010000001.1"/>
</dbReference>
<protein>
    <submittedName>
        <fullName evidence="2">DUF177 domain-containing protein</fullName>
    </submittedName>
</protein>
<evidence type="ECO:0000313" key="2">
    <source>
        <dbReference type="EMBL" id="NGP86930.1"/>
    </source>
</evidence>
<proteinExistence type="predicted"/>
<feature type="compositionally biased region" description="Basic and acidic residues" evidence="1">
    <location>
        <begin position="130"/>
        <end position="147"/>
    </location>
</feature>
<keyword evidence="3" id="KW-1185">Reference proteome</keyword>
<sequence length="171" mass="19916">MSKLEFNIVEIPEGESRRTVALSDEDLDLSPHTFVGGQVEILFYRTLHFIRVNFHVSSDIELTCDRSLEPYIQPIESDYEVVFKVDVKEEKEDENGAVRRFNFSSNSLSIEDEVRDTIFLNVPVKKLHPKFIDDEGKPKDFETKSFGDTEEDDDDSEIVDPRWKKLKELKN</sequence>
<gene>
    <name evidence="2" type="ORF">G3569_01085</name>
</gene>
<dbReference type="InterPro" id="IPR003772">
    <property type="entry name" value="YceD"/>
</dbReference>